<dbReference type="EMBL" id="QGNW01000005">
    <property type="protein sequence ID" value="RVX21429.1"/>
    <property type="molecule type" value="Genomic_DNA"/>
</dbReference>
<organism evidence="3 4">
    <name type="scientific">Vitis vinifera</name>
    <name type="common">Grape</name>
    <dbReference type="NCBI Taxonomy" id="29760"/>
    <lineage>
        <taxon>Eukaryota</taxon>
        <taxon>Viridiplantae</taxon>
        <taxon>Streptophyta</taxon>
        <taxon>Embryophyta</taxon>
        <taxon>Tracheophyta</taxon>
        <taxon>Spermatophyta</taxon>
        <taxon>Magnoliopsida</taxon>
        <taxon>eudicotyledons</taxon>
        <taxon>Gunneridae</taxon>
        <taxon>Pentapetalae</taxon>
        <taxon>rosids</taxon>
        <taxon>Vitales</taxon>
        <taxon>Vitaceae</taxon>
        <taxon>Viteae</taxon>
        <taxon>Vitis</taxon>
    </lineage>
</organism>
<accession>A0A438KJP1</accession>
<dbReference type="EMBL" id="QGNW01001119">
    <property type="protein sequence ID" value="RVW55216.1"/>
    <property type="molecule type" value="Genomic_DNA"/>
</dbReference>
<keyword evidence="3" id="KW-0675">Receptor</keyword>
<gene>
    <name evidence="3" type="primary">UVR8_1</name>
    <name evidence="2" type="synonym">UVR8_11</name>
    <name evidence="3" type="ORF">CK203_002091</name>
    <name evidence="2" type="ORF">CK203_067146</name>
</gene>
<feature type="region of interest" description="Disordered" evidence="1">
    <location>
        <begin position="1"/>
        <end position="26"/>
    </location>
</feature>
<proteinExistence type="predicted"/>
<feature type="region of interest" description="Disordered" evidence="1">
    <location>
        <begin position="39"/>
        <end position="72"/>
    </location>
</feature>
<reference evidence="3 4" key="1">
    <citation type="journal article" date="2018" name="PLoS Genet.">
        <title>Population sequencing reveals clonal diversity and ancestral inbreeding in the grapevine cultivar Chardonnay.</title>
        <authorList>
            <person name="Roach M.J."/>
            <person name="Johnson D.L."/>
            <person name="Bohlmann J."/>
            <person name="van Vuuren H.J."/>
            <person name="Jones S.J."/>
            <person name="Pretorius I.S."/>
            <person name="Schmidt S.A."/>
            <person name="Borneman A.R."/>
        </authorList>
    </citation>
    <scope>NUCLEOTIDE SEQUENCE [LARGE SCALE GENOMIC DNA]</scope>
    <source>
        <strain evidence="4">cv. Chardonnay</strain>
        <strain evidence="3">I10V1</strain>
        <tissue evidence="3">Leaf</tissue>
    </source>
</reference>
<evidence type="ECO:0000256" key="1">
    <source>
        <dbReference type="SAM" id="MobiDB-lite"/>
    </source>
</evidence>
<comment type="caution">
    <text evidence="3">The sequence shown here is derived from an EMBL/GenBank/DDBJ whole genome shotgun (WGS) entry which is preliminary data.</text>
</comment>
<evidence type="ECO:0000313" key="2">
    <source>
        <dbReference type="EMBL" id="RVW55216.1"/>
    </source>
</evidence>
<name>A0A438KJP1_VITVI</name>
<evidence type="ECO:0000313" key="4">
    <source>
        <dbReference type="Proteomes" id="UP000288805"/>
    </source>
</evidence>
<sequence length="72" mass="7547">MIEVLSADGSGGQQIETSKVDPSTGRIWVSPSERYAVVPDETGSTQTGVSVKGNGNDASVPESDVKRIRLAE</sequence>
<dbReference type="Proteomes" id="UP000288805">
    <property type="component" value="Unassembled WGS sequence"/>
</dbReference>
<evidence type="ECO:0000313" key="3">
    <source>
        <dbReference type="EMBL" id="RVX21429.1"/>
    </source>
</evidence>
<dbReference type="AlphaFoldDB" id="A0A438KJP1"/>
<dbReference type="OrthoDB" id="8068875at2759"/>
<protein>
    <submittedName>
        <fullName evidence="3">Ultraviolet-B receptor UVR8</fullName>
    </submittedName>
</protein>
<feature type="compositionally biased region" description="Basic and acidic residues" evidence="1">
    <location>
        <begin position="63"/>
        <end position="72"/>
    </location>
</feature>